<dbReference type="AlphaFoldDB" id="A0A4Y7J3N2"/>
<gene>
    <name evidence="1" type="ORF">C5167_013899</name>
</gene>
<dbReference type="Proteomes" id="UP000316621">
    <property type="component" value="Chromosome 3"/>
</dbReference>
<reference evidence="1 2" key="1">
    <citation type="journal article" date="2018" name="Science">
        <title>The opium poppy genome and morphinan production.</title>
        <authorList>
            <person name="Guo L."/>
            <person name="Winzer T."/>
            <person name="Yang X."/>
            <person name="Li Y."/>
            <person name="Ning Z."/>
            <person name="He Z."/>
            <person name="Teodor R."/>
            <person name="Lu Y."/>
            <person name="Bowser T.A."/>
            <person name="Graham I.A."/>
            <person name="Ye K."/>
        </authorList>
    </citation>
    <scope>NUCLEOTIDE SEQUENCE [LARGE SCALE GENOMIC DNA]</scope>
    <source>
        <strain evidence="2">cv. HN1</strain>
        <tissue evidence="1">Leaves</tissue>
    </source>
</reference>
<accession>A0A4Y7J3N2</accession>
<evidence type="ECO:0000313" key="1">
    <source>
        <dbReference type="EMBL" id="RZC55046.1"/>
    </source>
</evidence>
<dbReference type="EMBL" id="CM010717">
    <property type="protein sequence ID" value="RZC55046.1"/>
    <property type="molecule type" value="Genomic_DNA"/>
</dbReference>
<name>A0A4Y7J3N2_PAPSO</name>
<evidence type="ECO:0000313" key="2">
    <source>
        <dbReference type="Proteomes" id="UP000316621"/>
    </source>
</evidence>
<dbReference type="Gramene" id="RZC55046">
    <property type="protein sequence ID" value="RZC55046"/>
    <property type="gene ID" value="C5167_013899"/>
</dbReference>
<keyword evidence="2" id="KW-1185">Reference proteome</keyword>
<proteinExistence type="predicted"/>
<organism evidence="1 2">
    <name type="scientific">Papaver somniferum</name>
    <name type="common">Opium poppy</name>
    <dbReference type="NCBI Taxonomy" id="3469"/>
    <lineage>
        <taxon>Eukaryota</taxon>
        <taxon>Viridiplantae</taxon>
        <taxon>Streptophyta</taxon>
        <taxon>Embryophyta</taxon>
        <taxon>Tracheophyta</taxon>
        <taxon>Spermatophyta</taxon>
        <taxon>Magnoliopsida</taxon>
        <taxon>Ranunculales</taxon>
        <taxon>Papaveraceae</taxon>
        <taxon>Papaveroideae</taxon>
        <taxon>Papaver</taxon>
    </lineage>
</organism>
<protein>
    <submittedName>
        <fullName evidence="1">Uncharacterized protein</fullName>
    </submittedName>
</protein>
<sequence>MAMKRVAGHVSQRLLKGGEGVRNYFADPFVVKVENALKYEAQIVKKGDHFGQMLDELKAEFRRHQKLSAECKAKHGAAEKFTAVIISTAVAAFVYDISKKHAYVEAIIPANNLATKT</sequence>